<proteinExistence type="predicted"/>
<dbReference type="STRING" id="1423804.FD14_GL000451"/>
<keyword evidence="2" id="KW-1185">Reference proteome</keyword>
<dbReference type="PIRSF" id="PIRSF012293">
    <property type="entry name" value="EutA"/>
    <property type="match status" value="1"/>
</dbReference>
<dbReference type="InterPro" id="IPR009377">
    <property type="entry name" value="EutA"/>
</dbReference>
<dbReference type="Pfam" id="PF06277">
    <property type="entry name" value="EutA"/>
    <property type="match status" value="1"/>
</dbReference>
<evidence type="ECO:0000313" key="1">
    <source>
        <dbReference type="EMBL" id="KRN24980.1"/>
    </source>
</evidence>
<dbReference type="EMBL" id="AYZM01000079">
    <property type="protein sequence ID" value="KRN24980.1"/>
    <property type="molecule type" value="Genomic_DNA"/>
</dbReference>
<dbReference type="RefSeq" id="WP_054732284.1">
    <property type="nucleotide sequence ID" value="NZ_AYZM01000079.1"/>
</dbReference>
<comment type="caution">
    <text evidence="1">The sequence shown here is derived from an EMBL/GenBank/DDBJ whole genome shotgun (WGS) entry which is preliminary data.</text>
</comment>
<dbReference type="OrthoDB" id="1542at2"/>
<evidence type="ECO:0000313" key="2">
    <source>
        <dbReference type="Proteomes" id="UP000051442"/>
    </source>
</evidence>
<dbReference type="PANTHER" id="PTHR32432">
    <property type="entry name" value="CELL DIVISION PROTEIN FTSA-RELATED"/>
    <property type="match status" value="1"/>
</dbReference>
<dbReference type="InterPro" id="IPR043129">
    <property type="entry name" value="ATPase_NBD"/>
</dbReference>
<dbReference type="PANTHER" id="PTHR32432:SF13">
    <property type="entry name" value="ETHANOLAMINE AMMONIA-LYASE REACTIVASE EUTA"/>
    <property type="match status" value="1"/>
</dbReference>
<sequence>MGDTFQTVGIDIGTSTTSLIIATLTIENTASGFSLPHLTISDKQITYRSPVIFTPLIDHVRIDEQRIRQFVAEQYRLAHADPNEFKIGAIIMTGETARKVNADKVLHALSAYAGRFVCATAGPGLESLIAAKSAAHSLLTVTNPQPVINIDIGGGTSNLAYFTNGQCQDTACFDIGGRLIRLDESQRITYLAPKLKPLIDRVQPTLQLGKRTTVAELMPVIQAMTHVLERAVGIDVPAPEFEHFVTDKSLTPTPTPTTLTFSGGVADCLTTELPVDPFRYGDVGPLLGYAVRQSRLFTERHVHQADETIQATVVGAGSQTMMISGSTISYTPETLPLQNVPVITVEQLASTRDTVKAITAKLARYPNETVALALPNIAVTFAELQRWAQLILTGMATAIVQRTPLVIIMQPNAAKALGNSLRSQLPPNYPLVCLDNVSATSDDYLDIGLPVANGQTVPVIVKTLIFN</sequence>
<dbReference type="Proteomes" id="UP000051442">
    <property type="component" value="Unassembled WGS sequence"/>
</dbReference>
<dbReference type="InterPro" id="IPR050696">
    <property type="entry name" value="FtsA/MreB"/>
</dbReference>
<accession>A0A0R2FLC2</accession>
<reference evidence="1 2" key="1">
    <citation type="journal article" date="2015" name="Genome Announc.">
        <title>Expanding the biotechnology potential of lactobacilli through comparative genomics of 213 strains and associated genera.</title>
        <authorList>
            <person name="Sun Z."/>
            <person name="Harris H.M."/>
            <person name="McCann A."/>
            <person name="Guo C."/>
            <person name="Argimon S."/>
            <person name="Zhang W."/>
            <person name="Yang X."/>
            <person name="Jeffery I.B."/>
            <person name="Cooney J.C."/>
            <person name="Kagawa T.F."/>
            <person name="Liu W."/>
            <person name="Song Y."/>
            <person name="Salvetti E."/>
            <person name="Wrobel A."/>
            <person name="Rasinkangas P."/>
            <person name="Parkhill J."/>
            <person name="Rea M.C."/>
            <person name="O'Sullivan O."/>
            <person name="Ritari J."/>
            <person name="Douillard F.P."/>
            <person name="Paul Ross R."/>
            <person name="Yang R."/>
            <person name="Briner A.E."/>
            <person name="Felis G.E."/>
            <person name="de Vos W.M."/>
            <person name="Barrangou R."/>
            <person name="Klaenhammer T.R."/>
            <person name="Caufield P.W."/>
            <person name="Cui Y."/>
            <person name="Zhang H."/>
            <person name="O'Toole P.W."/>
        </authorList>
    </citation>
    <scope>NUCLEOTIDE SEQUENCE [LARGE SCALE GENOMIC DNA]</scope>
    <source>
        <strain evidence="1 2">DSM 23365</strain>
    </source>
</reference>
<dbReference type="AlphaFoldDB" id="A0A0R2FLC2"/>
<dbReference type="PATRIC" id="fig|1423804.4.peg.488"/>
<name>A0A0R2FLC2_9LACO</name>
<organism evidence="1 2">
    <name type="scientific">Secundilactobacillus similis DSM 23365 = JCM 2765</name>
    <dbReference type="NCBI Taxonomy" id="1423804"/>
    <lineage>
        <taxon>Bacteria</taxon>
        <taxon>Bacillati</taxon>
        <taxon>Bacillota</taxon>
        <taxon>Bacilli</taxon>
        <taxon>Lactobacillales</taxon>
        <taxon>Lactobacillaceae</taxon>
        <taxon>Secundilactobacillus</taxon>
    </lineage>
</organism>
<dbReference type="SUPFAM" id="SSF53067">
    <property type="entry name" value="Actin-like ATPase domain"/>
    <property type="match status" value="1"/>
</dbReference>
<gene>
    <name evidence="1" type="ORF">FD14_GL000451</name>
</gene>
<protein>
    <submittedName>
        <fullName evidence="1">Ethanolamine utilization protein EutA</fullName>
    </submittedName>
</protein>